<organism evidence="1 2">
    <name type="scientific">Streptomyces sviceus (strain ATCC 29083 / DSM 924 / JCM 4929 / NBRC 13980 / NCIMB 11184 / NRRL 5439 / UC 5370)</name>
    <dbReference type="NCBI Taxonomy" id="463191"/>
    <lineage>
        <taxon>Bacteria</taxon>
        <taxon>Bacillati</taxon>
        <taxon>Actinomycetota</taxon>
        <taxon>Actinomycetes</taxon>
        <taxon>Kitasatosporales</taxon>
        <taxon>Streptomycetaceae</taxon>
        <taxon>Streptomyces</taxon>
    </lineage>
</organism>
<dbReference type="RefSeq" id="WP_007379586.1">
    <property type="nucleotide sequence ID" value="NZ_CM000951.1"/>
</dbReference>
<name>B5I898_STRX2</name>
<keyword evidence="2" id="KW-1185">Reference proteome</keyword>
<evidence type="ECO:0000313" key="2">
    <source>
        <dbReference type="Proteomes" id="UP000002785"/>
    </source>
</evidence>
<sequence length="105" mass="10784">MEGLWPTHETSFRLSIPPGAELGLLGFAASADVRGLLALTAHLGHALTRSVVPVRPDASIATTSRAVYVLLPGGGSAAATRLAKGALTSIRSSFGDFATRGDRPC</sequence>
<protein>
    <submittedName>
        <fullName evidence="1">Uncharacterized protein</fullName>
    </submittedName>
</protein>
<dbReference type="EMBL" id="CM000951">
    <property type="protein sequence ID" value="EDY61326.1"/>
    <property type="molecule type" value="Genomic_DNA"/>
</dbReference>
<evidence type="ECO:0000313" key="1">
    <source>
        <dbReference type="EMBL" id="EDY61326.1"/>
    </source>
</evidence>
<proteinExistence type="predicted"/>
<dbReference type="Proteomes" id="UP000002785">
    <property type="component" value="Chromosome"/>
</dbReference>
<gene>
    <name evidence="1" type="ORF">SSEG_10299</name>
</gene>
<reference evidence="1" key="1">
    <citation type="submission" date="2009-10" db="EMBL/GenBank/DDBJ databases">
        <title>The genome sequence of Streptomyces sviceus strain ATCC 29083.</title>
        <authorList>
            <consortium name="The Broad Institute Genome Sequencing Platform"/>
            <consortium name="Broad Institute Microbial Sequencing Center"/>
            <person name="Fischbach M."/>
            <person name="Godfrey P."/>
            <person name="Ward D."/>
            <person name="Young S."/>
            <person name="Zeng Q."/>
            <person name="Koehrsen M."/>
            <person name="Alvarado L."/>
            <person name="Berlin A.M."/>
            <person name="Bochicchio J."/>
            <person name="Borenstein D."/>
            <person name="Chapman S.B."/>
            <person name="Chen Z."/>
            <person name="Engels R."/>
            <person name="Freedman E."/>
            <person name="Gellesch M."/>
            <person name="Goldberg J."/>
            <person name="Griggs A."/>
            <person name="Gujja S."/>
            <person name="Heilman E.R."/>
            <person name="Heiman D.I."/>
            <person name="Hepburn T.A."/>
            <person name="Howarth C."/>
            <person name="Jen D."/>
            <person name="Larson L."/>
            <person name="Lewis B."/>
            <person name="Mehta T."/>
            <person name="Park D."/>
            <person name="Pearson M."/>
            <person name="Richards J."/>
            <person name="Roberts A."/>
            <person name="Saif S."/>
            <person name="Shea T.D."/>
            <person name="Shenoy N."/>
            <person name="Sisk P."/>
            <person name="Stolte C."/>
            <person name="Sykes S.N."/>
            <person name="Thomson T."/>
            <person name="Walk T."/>
            <person name="White J."/>
            <person name="Yandava C."/>
            <person name="Straight P."/>
            <person name="Clardy J."/>
            <person name="Hung D."/>
            <person name="Kolter R."/>
            <person name="Mekalanos J."/>
            <person name="Walker S."/>
            <person name="Walsh C.T."/>
            <person name="Wieland-Brown L.C."/>
            <person name="Haas B."/>
            <person name="Nusbaum C."/>
            <person name="Birren B."/>
        </authorList>
    </citation>
    <scope>NUCLEOTIDE SEQUENCE [LARGE SCALE GENOMIC DNA]</scope>
    <source>
        <strain evidence="1">ATCC 29083</strain>
    </source>
</reference>
<dbReference type="OrthoDB" id="3190266at2"/>
<accession>B5I898</accession>
<dbReference type="AlphaFoldDB" id="B5I898"/>
<dbReference type="HOGENOM" id="CLU_2235139_0_0_11"/>